<gene>
    <name evidence="8" type="ORF">SAMN05421771_1477</name>
</gene>
<feature type="transmembrane region" description="Helical" evidence="6">
    <location>
        <begin position="99"/>
        <end position="118"/>
    </location>
</feature>
<dbReference type="STRING" id="474950.SAMN05421771_1477"/>
<keyword evidence="9" id="KW-1185">Reference proteome</keyword>
<dbReference type="InterPro" id="IPR037185">
    <property type="entry name" value="EmrE-like"/>
</dbReference>
<keyword evidence="5 6" id="KW-0472">Membrane</keyword>
<comment type="subcellular location">
    <subcellularLocation>
        <location evidence="1">Membrane</location>
        <topology evidence="1">Multi-pass membrane protein</topology>
    </subcellularLocation>
</comment>
<evidence type="ECO:0000256" key="2">
    <source>
        <dbReference type="ARBA" id="ARBA00007362"/>
    </source>
</evidence>
<evidence type="ECO:0000256" key="4">
    <source>
        <dbReference type="ARBA" id="ARBA00022989"/>
    </source>
</evidence>
<dbReference type="InterPro" id="IPR000620">
    <property type="entry name" value="EamA_dom"/>
</dbReference>
<evidence type="ECO:0000256" key="1">
    <source>
        <dbReference type="ARBA" id="ARBA00004141"/>
    </source>
</evidence>
<feature type="transmembrane region" description="Helical" evidence="6">
    <location>
        <begin position="151"/>
        <end position="172"/>
    </location>
</feature>
<evidence type="ECO:0000256" key="6">
    <source>
        <dbReference type="SAM" id="Phobius"/>
    </source>
</evidence>
<dbReference type="RefSeq" id="WP_089838007.1">
    <property type="nucleotide sequence ID" value="NZ_FOZL01000001.1"/>
</dbReference>
<evidence type="ECO:0000313" key="9">
    <source>
        <dbReference type="Proteomes" id="UP000199024"/>
    </source>
</evidence>
<accession>A0A1I6LY91</accession>
<reference evidence="8 9" key="1">
    <citation type="submission" date="2016-10" db="EMBL/GenBank/DDBJ databases">
        <authorList>
            <person name="de Groot N.N."/>
        </authorList>
    </citation>
    <scope>NUCLEOTIDE SEQUENCE [LARGE SCALE GENOMIC DNA]</scope>
    <source>
        <strain evidence="8 9">DSM 21001</strain>
    </source>
</reference>
<dbReference type="SUPFAM" id="SSF103481">
    <property type="entry name" value="Multidrug resistance efflux transporter EmrE"/>
    <property type="match status" value="2"/>
</dbReference>
<feature type="transmembrane region" description="Helical" evidence="6">
    <location>
        <begin position="12"/>
        <end position="34"/>
    </location>
</feature>
<name>A0A1I6LY91_9BACT</name>
<feature type="transmembrane region" description="Helical" evidence="6">
    <location>
        <begin position="70"/>
        <end position="87"/>
    </location>
</feature>
<sequence>MPSQPIQNRTLGFAACALASSLWGCGFFFGKIALAEMNPGAMVFYRFAFACLVLVPILFTHRPHFSGREWGVLAFSAFLGVPVQFLLQFEGLKLTTVSHAALMVGLMPVILALGAAIWAHERMDLIGWIAISASTTGAALIALGGHRGAGGSSLTGDMMVVASLIIALFWILMNKQMMERHNHLTVTVYGLMIGMLMLGVIVPLRYGMPPVHGVSWKAWAALAASGVLCTATTTSLWNWGLTQVPASQAGVLLNMEPLLGSLLGVFVLSEKLGPSAWAGGGLILASAITLTTQSKTRVQEMEHAVL</sequence>
<dbReference type="PANTHER" id="PTHR32322:SF2">
    <property type="entry name" value="EAMA DOMAIN-CONTAINING PROTEIN"/>
    <property type="match status" value="1"/>
</dbReference>
<dbReference type="AlphaFoldDB" id="A0A1I6LY91"/>
<proteinExistence type="inferred from homology"/>
<comment type="similarity">
    <text evidence="2">Belongs to the EamA transporter family.</text>
</comment>
<dbReference type="Gene3D" id="1.10.3730.20">
    <property type="match status" value="1"/>
</dbReference>
<dbReference type="InterPro" id="IPR050638">
    <property type="entry name" value="AA-Vitamin_Transporters"/>
</dbReference>
<dbReference type="OrthoDB" id="111528at2"/>
<evidence type="ECO:0000256" key="3">
    <source>
        <dbReference type="ARBA" id="ARBA00022692"/>
    </source>
</evidence>
<feature type="transmembrane region" description="Helical" evidence="6">
    <location>
        <begin position="218"/>
        <end position="239"/>
    </location>
</feature>
<keyword evidence="4 6" id="KW-1133">Transmembrane helix</keyword>
<feature type="transmembrane region" description="Helical" evidence="6">
    <location>
        <begin position="125"/>
        <end position="145"/>
    </location>
</feature>
<dbReference type="Proteomes" id="UP000199024">
    <property type="component" value="Unassembled WGS sequence"/>
</dbReference>
<feature type="domain" description="EamA" evidence="7">
    <location>
        <begin position="156"/>
        <end position="291"/>
    </location>
</feature>
<dbReference type="GO" id="GO:0016020">
    <property type="term" value="C:membrane"/>
    <property type="evidence" value="ECO:0007669"/>
    <property type="project" value="UniProtKB-SubCell"/>
</dbReference>
<organism evidence="8 9">
    <name type="scientific">Granulicella pectinivorans</name>
    <dbReference type="NCBI Taxonomy" id="474950"/>
    <lineage>
        <taxon>Bacteria</taxon>
        <taxon>Pseudomonadati</taxon>
        <taxon>Acidobacteriota</taxon>
        <taxon>Terriglobia</taxon>
        <taxon>Terriglobales</taxon>
        <taxon>Acidobacteriaceae</taxon>
        <taxon>Granulicella</taxon>
    </lineage>
</organism>
<evidence type="ECO:0000313" key="8">
    <source>
        <dbReference type="EMBL" id="SFS08407.1"/>
    </source>
</evidence>
<dbReference type="PANTHER" id="PTHR32322">
    <property type="entry name" value="INNER MEMBRANE TRANSPORTER"/>
    <property type="match status" value="1"/>
</dbReference>
<feature type="domain" description="EamA" evidence="7">
    <location>
        <begin position="12"/>
        <end position="142"/>
    </location>
</feature>
<feature type="transmembrane region" description="Helical" evidence="6">
    <location>
        <begin position="184"/>
        <end position="206"/>
    </location>
</feature>
<dbReference type="EMBL" id="FOZL01000001">
    <property type="protein sequence ID" value="SFS08407.1"/>
    <property type="molecule type" value="Genomic_DNA"/>
</dbReference>
<protein>
    <submittedName>
        <fullName evidence="8">Threonine/homoserine efflux transporter RhtA</fullName>
    </submittedName>
</protein>
<feature type="transmembrane region" description="Helical" evidence="6">
    <location>
        <begin position="40"/>
        <end position="58"/>
    </location>
</feature>
<dbReference type="Pfam" id="PF00892">
    <property type="entry name" value="EamA"/>
    <property type="match status" value="2"/>
</dbReference>
<evidence type="ECO:0000256" key="5">
    <source>
        <dbReference type="ARBA" id="ARBA00023136"/>
    </source>
</evidence>
<evidence type="ECO:0000259" key="7">
    <source>
        <dbReference type="Pfam" id="PF00892"/>
    </source>
</evidence>
<keyword evidence="3 6" id="KW-0812">Transmembrane</keyword>